<evidence type="ECO:0000256" key="2">
    <source>
        <dbReference type="ARBA" id="ARBA00022723"/>
    </source>
</evidence>
<sequence length="121" mass="13908">MKFELSQRFFFEAAHTLDRSIDREGSLRVHGHTYWAEISVAGVPDPVTGMVVDLAYIRREIERVRDALDHRFLDDVDGLGPATLEGLCTYLWRQLRPALPHLSRVEVWREASGDRCRLTDG</sequence>
<dbReference type="PANTHER" id="PTHR12589">
    <property type="entry name" value="PYRUVOYL TETRAHYDROBIOPTERIN SYNTHASE"/>
    <property type="match status" value="1"/>
</dbReference>
<evidence type="ECO:0000313" key="5">
    <source>
        <dbReference type="EMBL" id="OIQ86683.1"/>
    </source>
</evidence>
<dbReference type="InterPro" id="IPR007115">
    <property type="entry name" value="6-PTP_synth/QueD"/>
</dbReference>
<dbReference type="Gene3D" id="3.30.479.10">
    <property type="entry name" value="6-pyruvoyl tetrahydropterin synthase/QueD"/>
    <property type="match status" value="1"/>
</dbReference>
<dbReference type="PIRSF" id="PIRSF006113">
    <property type="entry name" value="PTP_synth"/>
    <property type="match status" value="1"/>
</dbReference>
<dbReference type="EC" id="4.1.2.50" evidence="5"/>
<proteinExistence type="predicted"/>
<evidence type="ECO:0000256" key="1">
    <source>
        <dbReference type="ARBA" id="ARBA00001947"/>
    </source>
</evidence>
<evidence type="ECO:0000256" key="3">
    <source>
        <dbReference type="ARBA" id="ARBA00022833"/>
    </source>
</evidence>
<keyword evidence="4 5" id="KW-0456">Lyase</keyword>
<dbReference type="SUPFAM" id="SSF55620">
    <property type="entry name" value="Tetrahydrobiopterin biosynthesis enzymes-like"/>
    <property type="match status" value="1"/>
</dbReference>
<name>A0A1J5RAH7_9ZZZZ</name>
<organism evidence="5">
    <name type="scientific">mine drainage metagenome</name>
    <dbReference type="NCBI Taxonomy" id="410659"/>
    <lineage>
        <taxon>unclassified sequences</taxon>
        <taxon>metagenomes</taxon>
        <taxon>ecological metagenomes</taxon>
    </lineage>
</organism>
<comment type="cofactor">
    <cofactor evidence="1">
        <name>Zn(2+)</name>
        <dbReference type="ChEBI" id="CHEBI:29105"/>
    </cofactor>
</comment>
<keyword evidence="2" id="KW-0479">Metal-binding</keyword>
<dbReference type="EMBL" id="MLJW01000465">
    <property type="protein sequence ID" value="OIQ86683.1"/>
    <property type="molecule type" value="Genomic_DNA"/>
</dbReference>
<dbReference type="AlphaFoldDB" id="A0A1J5RAH7"/>
<dbReference type="GO" id="GO:0046872">
    <property type="term" value="F:metal ion binding"/>
    <property type="evidence" value="ECO:0007669"/>
    <property type="project" value="UniProtKB-KW"/>
</dbReference>
<keyword evidence="3" id="KW-0862">Zinc</keyword>
<dbReference type="InterPro" id="IPR038418">
    <property type="entry name" value="6-PTP_synth/QueD_sf"/>
</dbReference>
<reference evidence="5" key="1">
    <citation type="submission" date="2016-10" db="EMBL/GenBank/DDBJ databases">
        <title>Sequence of Gallionella enrichment culture.</title>
        <authorList>
            <person name="Poehlein A."/>
            <person name="Muehling M."/>
            <person name="Daniel R."/>
        </authorList>
    </citation>
    <scope>NUCLEOTIDE SEQUENCE</scope>
</reference>
<accession>A0A1J5RAH7</accession>
<dbReference type="GO" id="GO:0070497">
    <property type="term" value="F:6-carboxytetrahydropterin synthase activity"/>
    <property type="evidence" value="ECO:0007669"/>
    <property type="project" value="UniProtKB-EC"/>
</dbReference>
<dbReference type="PANTHER" id="PTHR12589:SF7">
    <property type="entry name" value="6-PYRUVOYL TETRAHYDROBIOPTERIN SYNTHASE"/>
    <property type="match status" value="1"/>
</dbReference>
<dbReference type="Pfam" id="PF01242">
    <property type="entry name" value="PTPS"/>
    <property type="match status" value="1"/>
</dbReference>
<gene>
    <name evidence="5" type="primary">queD_6</name>
    <name evidence="5" type="ORF">GALL_314560</name>
</gene>
<comment type="caution">
    <text evidence="5">The sequence shown here is derived from an EMBL/GenBank/DDBJ whole genome shotgun (WGS) entry which is preliminary data.</text>
</comment>
<protein>
    <submittedName>
        <fullName evidence="5">6-carboxy-5,6,7,8-tetrahydropterin synthase</fullName>
        <ecNumber evidence="5">4.1.2.50</ecNumber>
    </submittedName>
</protein>
<evidence type="ECO:0000256" key="4">
    <source>
        <dbReference type="ARBA" id="ARBA00023239"/>
    </source>
</evidence>